<dbReference type="PANTHER" id="PTHR40099:SF1">
    <property type="entry name" value="ACETOLACTATE SYNTHASE, SMALL SUBUNIT"/>
    <property type="match status" value="1"/>
</dbReference>
<evidence type="ECO:0000313" key="2">
    <source>
        <dbReference type="EMBL" id="MBC8361639.1"/>
    </source>
</evidence>
<dbReference type="CDD" id="cd04882">
    <property type="entry name" value="ACT_Bt0572_2"/>
    <property type="match status" value="1"/>
</dbReference>
<evidence type="ECO:0000313" key="3">
    <source>
        <dbReference type="Proteomes" id="UP000603434"/>
    </source>
</evidence>
<dbReference type="Pfam" id="PF19571">
    <property type="entry name" value="ACT_8"/>
    <property type="match status" value="1"/>
</dbReference>
<proteinExistence type="predicted"/>
<sequence length="151" mass="16653">MKAYQLTIPAENKPGVLARITSILARKTVNIRSATISSFGDSGLINLIVDDPKMGQKVLSKEGIPVELKEVIAVLIDDRPGGLNKLLQILAAENINIENGYGFVIQSRKNAVFVLDIQDLERAKDLIESSGFETLSPQELSEVEPFHYVQY</sequence>
<dbReference type="Gene3D" id="3.30.2130.10">
    <property type="entry name" value="VC0802-like"/>
    <property type="match status" value="1"/>
</dbReference>
<organism evidence="2 3">
    <name type="scientific">Candidatus Desulfatibia profunda</name>
    <dbReference type="NCBI Taxonomy" id="2841695"/>
    <lineage>
        <taxon>Bacteria</taxon>
        <taxon>Pseudomonadati</taxon>
        <taxon>Thermodesulfobacteriota</taxon>
        <taxon>Desulfobacteria</taxon>
        <taxon>Desulfobacterales</taxon>
        <taxon>Desulfobacterales incertae sedis</taxon>
        <taxon>Candidatus Desulfatibia</taxon>
    </lineage>
</organism>
<dbReference type="SUPFAM" id="SSF55021">
    <property type="entry name" value="ACT-like"/>
    <property type="match status" value="2"/>
</dbReference>
<evidence type="ECO:0000259" key="1">
    <source>
        <dbReference type="PROSITE" id="PS51671"/>
    </source>
</evidence>
<reference evidence="2 3" key="1">
    <citation type="submission" date="2020-08" db="EMBL/GenBank/DDBJ databases">
        <title>Bridging the membrane lipid divide: bacteria of the FCB group superphylum have the potential to synthesize archaeal ether lipids.</title>
        <authorList>
            <person name="Villanueva L."/>
            <person name="Von Meijenfeldt F.A.B."/>
            <person name="Westbye A.B."/>
            <person name="Yadav S."/>
            <person name="Hopmans E.C."/>
            <person name="Dutilh B.E."/>
            <person name="Sinninghe Damste J.S."/>
        </authorList>
    </citation>
    <scope>NUCLEOTIDE SEQUENCE [LARGE SCALE GENOMIC DNA]</scope>
    <source>
        <strain evidence="2">NIOZ-UU30</strain>
    </source>
</reference>
<protein>
    <submittedName>
        <fullName evidence="2">ACT domain-containing protein</fullName>
    </submittedName>
</protein>
<dbReference type="PROSITE" id="PS51671">
    <property type="entry name" value="ACT"/>
    <property type="match status" value="1"/>
</dbReference>
<dbReference type="PANTHER" id="PTHR40099">
    <property type="entry name" value="ACETOLACTATE SYNTHASE, SMALL SUBUNIT"/>
    <property type="match status" value="1"/>
</dbReference>
<dbReference type="AlphaFoldDB" id="A0A8J6NU65"/>
<dbReference type="InterPro" id="IPR045739">
    <property type="entry name" value="ACT_dom_pair"/>
</dbReference>
<dbReference type="Proteomes" id="UP000603434">
    <property type="component" value="Unassembled WGS sequence"/>
</dbReference>
<name>A0A8J6NU65_9BACT</name>
<dbReference type="EMBL" id="JACNJH010000142">
    <property type="protein sequence ID" value="MBC8361639.1"/>
    <property type="molecule type" value="Genomic_DNA"/>
</dbReference>
<dbReference type="InterPro" id="IPR045865">
    <property type="entry name" value="ACT-like_dom_sf"/>
</dbReference>
<gene>
    <name evidence="2" type="ORF">H8E23_09590</name>
</gene>
<comment type="caution">
    <text evidence="2">The sequence shown here is derived from an EMBL/GenBank/DDBJ whole genome shotgun (WGS) entry which is preliminary data.</text>
</comment>
<accession>A0A8J6NU65</accession>
<dbReference type="InterPro" id="IPR002912">
    <property type="entry name" value="ACT_dom"/>
</dbReference>
<feature type="domain" description="ACT" evidence="1">
    <location>
        <begin position="5"/>
        <end position="82"/>
    </location>
</feature>